<sequence length="155" mass="16795">MNADTPHQPDRPDRPHQPDRPDRPHLPDRSDDELARLDITVLLRYGLTAEPGPRRTALFGDGAAAAAVVLDRLGTEPRSIAFLADTVRAGGLAHAAELTEPLPRPGTADLMREWLLAGTELVGGITADDTAATWLRAVATIVELKQLTRARERST</sequence>
<name>A0ABV9WRC8_9ACTN</name>
<feature type="region of interest" description="Disordered" evidence="1">
    <location>
        <begin position="1"/>
        <end position="31"/>
    </location>
</feature>
<protein>
    <recommendedName>
        <fullName evidence="4">TetR family transcriptional regulator</fullName>
    </recommendedName>
</protein>
<organism evidence="2 3">
    <name type="scientific">Streptomyces lienomycini</name>
    <dbReference type="NCBI Taxonomy" id="284035"/>
    <lineage>
        <taxon>Bacteria</taxon>
        <taxon>Bacillati</taxon>
        <taxon>Actinomycetota</taxon>
        <taxon>Actinomycetes</taxon>
        <taxon>Kitasatosporales</taxon>
        <taxon>Streptomycetaceae</taxon>
        <taxon>Streptomyces</taxon>
    </lineage>
</organism>
<reference evidence="3" key="1">
    <citation type="journal article" date="2019" name="Int. J. Syst. Evol. Microbiol.">
        <title>The Global Catalogue of Microorganisms (GCM) 10K type strain sequencing project: providing services to taxonomists for standard genome sequencing and annotation.</title>
        <authorList>
            <consortium name="The Broad Institute Genomics Platform"/>
            <consortium name="The Broad Institute Genome Sequencing Center for Infectious Disease"/>
            <person name="Wu L."/>
            <person name="Ma J."/>
        </authorList>
    </citation>
    <scope>NUCLEOTIDE SEQUENCE [LARGE SCALE GENOMIC DNA]</scope>
    <source>
        <strain evidence="3">CGMCC 4.1542</strain>
    </source>
</reference>
<comment type="caution">
    <text evidence="2">The sequence shown here is derived from an EMBL/GenBank/DDBJ whole genome shotgun (WGS) entry which is preliminary data.</text>
</comment>
<keyword evidence="3" id="KW-1185">Reference proteome</keyword>
<dbReference type="RefSeq" id="WP_271413146.1">
    <property type="nucleotide sequence ID" value="NZ_BAAATN010000003.1"/>
</dbReference>
<evidence type="ECO:0000313" key="2">
    <source>
        <dbReference type="EMBL" id="MFC5014032.1"/>
    </source>
</evidence>
<dbReference type="Proteomes" id="UP001595855">
    <property type="component" value="Unassembled WGS sequence"/>
</dbReference>
<accession>A0ABV9WRC8</accession>
<feature type="compositionally biased region" description="Basic and acidic residues" evidence="1">
    <location>
        <begin position="7"/>
        <end position="31"/>
    </location>
</feature>
<dbReference type="EMBL" id="JBHSJO010000001">
    <property type="protein sequence ID" value="MFC5014032.1"/>
    <property type="molecule type" value="Genomic_DNA"/>
</dbReference>
<proteinExistence type="predicted"/>
<evidence type="ECO:0000256" key="1">
    <source>
        <dbReference type="SAM" id="MobiDB-lite"/>
    </source>
</evidence>
<gene>
    <name evidence="2" type="ORF">ACFPRC_03950</name>
</gene>
<evidence type="ECO:0000313" key="3">
    <source>
        <dbReference type="Proteomes" id="UP001595855"/>
    </source>
</evidence>
<evidence type="ECO:0008006" key="4">
    <source>
        <dbReference type="Google" id="ProtNLM"/>
    </source>
</evidence>